<dbReference type="PANTHER" id="PTHR43963:SF6">
    <property type="entry name" value="CHAIN DEHYDROGENASE FAMILY PROTEIN, PUTATIVE (AFU_ORTHOLOGUE AFUA_3G15350)-RELATED"/>
    <property type="match status" value="1"/>
</dbReference>
<sequence length="249" mass="27400">MTTTLVTGGNRGIGYAIVKVLSARLVSPTLIIGCRDIESGEESIKQLRTEGISVDLDVVRIDIEDDDSIREAVTSIGQKYGKLDFNNAARVTRPESDRLEDARRAANEVYNNGIASNEIVTRAFLPILRRSPNPRVIMVSSARGSIGLTAARELPRAAVVSYCVSKAALNMLMMHLQLEEEAKGGEDIMVEYWAVSPGHCRTAFNGFRGNKEPEEGAEVVARLLEAKRGEFSPGTFWQCEDGELKEVKW</sequence>
<evidence type="ECO:0000313" key="4">
    <source>
        <dbReference type="EMBL" id="TQW00878.1"/>
    </source>
</evidence>
<comment type="caution">
    <text evidence="4">The sequence shown here is derived from an EMBL/GenBank/DDBJ whole genome shotgun (WGS) entry which is preliminary data.</text>
</comment>
<evidence type="ECO:0000313" key="5">
    <source>
        <dbReference type="Proteomes" id="UP000315783"/>
    </source>
</evidence>
<keyword evidence="5" id="KW-1185">Reference proteome</keyword>
<dbReference type="PANTHER" id="PTHR43963">
    <property type="entry name" value="CARBONYL REDUCTASE 1-RELATED"/>
    <property type="match status" value="1"/>
</dbReference>
<dbReference type="EMBL" id="SPUK01000001">
    <property type="protein sequence ID" value="TQW00878.1"/>
    <property type="molecule type" value="Genomic_DNA"/>
</dbReference>
<reference evidence="4 5" key="1">
    <citation type="journal article" date="2019" name="Appl. Microbiol. Biotechnol.">
        <title>Genome sequence of Isaria javanica and comparative genome analysis insights into family S53 peptidase evolution in fungal entomopathogens.</title>
        <authorList>
            <person name="Lin R."/>
            <person name="Zhang X."/>
            <person name="Xin B."/>
            <person name="Zou M."/>
            <person name="Gao Y."/>
            <person name="Qin F."/>
            <person name="Hu Q."/>
            <person name="Xie B."/>
            <person name="Cheng X."/>
        </authorList>
    </citation>
    <scope>NUCLEOTIDE SEQUENCE [LARGE SCALE GENOMIC DNA]</scope>
    <source>
        <strain evidence="4 5">IJ1G</strain>
    </source>
</reference>
<evidence type="ECO:0000256" key="1">
    <source>
        <dbReference type="ARBA" id="ARBA00006484"/>
    </source>
</evidence>
<name>A0A545VGM3_9HYPO</name>
<dbReference type="GO" id="GO:0016491">
    <property type="term" value="F:oxidoreductase activity"/>
    <property type="evidence" value="ECO:0007669"/>
    <property type="project" value="UniProtKB-KW"/>
</dbReference>
<evidence type="ECO:0000256" key="2">
    <source>
        <dbReference type="ARBA" id="ARBA00022857"/>
    </source>
</evidence>
<dbReference type="InterPro" id="IPR036291">
    <property type="entry name" value="NAD(P)-bd_dom_sf"/>
</dbReference>
<keyword evidence="2" id="KW-0521">NADP</keyword>
<dbReference type="AlphaFoldDB" id="A0A545VGM3"/>
<dbReference type="STRING" id="43265.A0A545VGM3"/>
<organism evidence="4 5">
    <name type="scientific">Cordyceps javanica</name>
    <dbReference type="NCBI Taxonomy" id="43265"/>
    <lineage>
        <taxon>Eukaryota</taxon>
        <taxon>Fungi</taxon>
        <taxon>Dikarya</taxon>
        <taxon>Ascomycota</taxon>
        <taxon>Pezizomycotina</taxon>
        <taxon>Sordariomycetes</taxon>
        <taxon>Hypocreomycetidae</taxon>
        <taxon>Hypocreales</taxon>
        <taxon>Cordycipitaceae</taxon>
        <taxon>Cordyceps</taxon>
    </lineage>
</organism>
<dbReference type="Proteomes" id="UP000315783">
    <property type="component" value="Unassembled WGS sequence"/>
</dbReference>
<evidence type="ECO:0000256" key="3">
    <source>
        <dbReference type="ARBA" id="ARBA00023002"/>
    </source>
</evidence>
<comment type="similarity">
    <text evidence="1">Belongs to the short-chain dehydrogenases/reductases (SDR) family.</text>
</comment>
<keyword evidence="3" id="KW-0560">Oxidoreductase</keyword>
<accession>A0A545VGM3</accession>
<dbReference type="Gene3D" id="3.40.50.720">
    <property type="entry name" value="NAD(P)-binding Rossmann-like Domain"/>
    <property type="match status" value="1"/>
</dbReference>
<protein>
    <submittedName>
        <fullName evidence="4">Short chain dehydrogenase</fullName>
    </submittedName>
</protein>
<proteinExistence type="inferred from homology"/>
<gene>
    <name evidence="4" type="ORF">IF1G_00809</name>
</gene>
<dbReference type="InterPro" id="IPR002347">
    <property type="entry name" value="SDR_fam"/>
</dbReference>
<dbReference type="SUPFAM" id="SSF51735">
    <property type="entry name" value="NAD(P)-binding Rossmann-fold domains"/>
    <property type="match status" value="1"/>
</dbReference>
<dbReference type="PRINTS" id="PR00081">
    <property type="entry name" value="GDHRDH"/>
</dbReference>
<dbReference type="Pfam" id="PF00106">
    <property type="entry name" value="adh_short"/>
    <property type="match status" value="1"/>
</dbReference>